<evidence type="ECO:0000313" key="2">
    <source>
        <dbReference type="Proteomes" id="UP000664369"/>
    </source>
</evidence>
<dbReference type="Pfam" id="PF08974">
    <property type="entry name" value="DUF1877"/>
    <property type="match status" value="1"/>
</dbReference>
<dbReference type="Gene3D" id="3.40.1760.10">
    <property type="entry name" value="YfbM-like super family"/>
    <property type="match status" value="1"/>
</dbReference>
<name>A0ABS3QGZ8_9BACT</name>
<proteinExistence type="predicted"/>
<dbReference type="Proteomes" id="UP000664369">
    <property type="component" value="Unassembled WGS sequence"/>
</dbReference>
<comment type="caution">
    <text evidence="1">The sequence shown here is derived from an EMBL/GenBank/DDBJ whole genome shotgun (WGS) entry which is preliminary data.</text>
</comment>
<reference evidence="1 2" key="1">
    <citation type="submission" date="2021-03" db="EMBL/GenBank/DDBJ databases">
        <authorList>
            <person name="Kim M.K."/>
        </authorList>
    </citation>
    <scope>NUCLEOTIDE SEQUENCE [LARGE SCALE GENOMIC DNA]</scope>
    <source>
        <strain evidence="1 2">BT442</strain>
    </source>
</reference>
<sequence>MYCELRQITLDYAGKLLADPDQVLHYVDKADSGRLPKEAQGEDLNLDKAWHGLHYLLTGTDWGGPEPTCYLLAGGAQVGDEEEHDVYGYGPARILMPAQVAAFRTVVDALTVAEIQRRYNGPAMTKLKIYPEIWDREAETSENLEFLEEAASELRAFLGCATRQQQAIILYLA</sequence>
<gene>
    <name evidence="1" type="ORF">J4E00_15775</name>
</gene>
<dbReference type="SUPFAM" id="SSF111069">
    <property type="entry name" value="Hypothetical protein yfbM"/>
    <property type="match status" value="1"/>
</dbReference>
<protein>
    <submittedName>
        <fullName evidence="1">YfbM family protein</fullName>
    </submittedName>
</protein>
<evidence type="ECO:0000313" key="1">
    <source>
        <dbReference type="EMBL" id="MBO2010520.1"/>
    </source>
</evidence>
<dbReference type="InterPro" id="IPR035944">
    <property type="entry name" value="YfbM-like_sf"/>
</dbReference>
<organism evidence="1 2">
    <name type="scientific">Hymenobacter negativus</name>
    <dbReference type="NCBI Taxonomy" id="2795026"/>
    <lineage>
        <taxon>Bacteria</taxon>
        <taxon>Pseudomonadati</taxon>
        <taxon>Bacteroidota</taxon>
        <taxon>Cytophagia</taxon>
        <taxon>Cytophagales</taxon>
        <taxon>Hymenobacteraceae</taxon>
        <taxon>Hymenobacter</taxon>
    </lineage>
</organism>
<dbReference type="InterPro" id="IPR015068">
    <property type="entry name" value="DUF1877"/>
</dbReference>
<accession>A0ABS3QGZ8</accession>
<keyword evidence="2" id="KW-1185">Reference proteome</keyword>
<dbReference type="EMBL" id="JAGETZ010000007">
    <property type="protein sequence ID" value="MBO2010520.1"/>
    <property type="molecule type" value="Genomic_DNA"/>
</dbReference>